<dbReference type="PROSITE" id="PS50901">
    <property type="entry name" value="FTSK"/>
    <property type="match status" value="1"/>
</dbReference>
<dbReference type="InterPro" id="IPR002543">
    <property type="entry name" value="FtsK_dom"/>
</dbReference>
<dbReference type="PANTHER" id="PTHR22683:SF1">
    <property type="entry name" value="TYPE VII SECRETION SYSTEM PROTEIN ESSC"/>
    <property type="match status" value="1"/>
</dbReference>
<protein>
    <recommendedName>
        <fullName evidence="4">FtsK domain-containing protein</fullName>
    </recommendedName>
</protein>
<organism evidence="5 6">
    <name type="scientific">Heyndrickxia camelliae</name>
    <dbReference type="NCBI Taxonomy" id="1707093"/>
    <lineage>
        <taxon>Bacteria</taxon>
        <taxon>Bacillati</taxon>
        <taxon>Bacillota</taxon>
        <taxon>Bacilli</taxon>
        <taxon>Bacillales</taxon>
        <taxon>Bacillaceae</taxon>
        <taxon>Heyndrickxia</taxon>
    </lineage>
</organism>
<accession>A0A2N3LNC9</accession>
<evidence type="ECO:0000256" key="3">
    <source>
        <dbReference type="PROSITE-ProRule" id="PRU00289"/>
    </source>
</evidence>
<dbReference type="PANTHER" id="PTHR22683">
    <property type="entry name" value="SPORULATION PROTEIN RELATED"/>
    <property type="match status" value="1"/>
</dbReference>
<dbReference type="InterPro" id="IPR050206">
    <property type="entry name" value="FtsK/SpoIIIE/SftA"/>
</dbReference>
<proteinExistence type="predicted"/>
<dbReference type="RefSeq" id="WP_101353454.1">
    <property type="nucleotide sequence ID" value="NZ_PIQO01000003.1"/>
</dbReference>
<sequence>MIEWLIPPIAIGAVALMPTSRMNERKIIESCFHRLELLVKEDDKVYVPTFKEKKKGDGYTCYVYKLPRGLHSEEIINDAIIIEEALKKPVEIEYNYFLHIYVYDKDLPKMFPYKDVPDVKGWRIPVGKTHRDIIYHDYDKTPHMTIAGTTRFGKTVMLKNIMTYLIEHHPEEVSFYIIDLKGGLEFERYRKLQQVNDIATNQEEAAIMLNTIHDNIKEREAIFRKNLWSNIIDTPIKNRTFIIVDEAAQLTPDSSMSKEEKELLEGCQRVLSEVARVAGALGYRLIYCTQYPTADCMPRQVKMNADGKISFRLPAGYASKVAIDETGAEKLPSNIPGRGLYKTHELKKFQSPYISDKEMMERLGGFMRVAPNREKKTETRSYTIDLG</sequence>
<keyword evidence="1 3" id="KW-0547">Nucleotide-binding</keyword>
<dbReference type="Proteomes" id="UP000233440">
    <property type="component" value="Unassembled WGS sequence"/>
</dbReference>
<reference evidence="5 6" key="1">
    <citation type="submission" date="2017-11" db="EMBL/GenBank/DDBJ databases">
        <title>Bacillus camelliae sp. nov., isolated from pu'er tea.</title>
        <authorList>
            <person name="Niu L."/>
        </authorList>
    </citation>
    <scope>NUCLEOTIDE SEQUENCE [LARGE SCALE GENOMIC DNA]</scope>
    <source>
        <strain evidence="5 6">7578-1</strain>
    </source>
</reference>
<keyword evidence="6" id="KW-1185">Reference proteome</keyword>
<comment type="caution">
    <text evidence="5">The sequence shown here is derived from an EMBL/GenBank/DDBJ whole genome shotgun (WGS) entry which is preliminary data.</text>
</comment>
<keyword evidence="2 3" id="KW-0067">ATP-binding</keyword>
<evidence type="ECO:0000256" key="1">
    <source>
        <dbReference type="ARBA" id="ARBA00022741"/>
    </source>
</evidence>
<dbReference type="GO" id="GO:0005524">
    <property type="term" value="F:ATP binding"/>
    <property type="evidence" value="ECO:0007669"/>
    <property type="project" value="UniProtKB-UniRule"/>
</dbReference>
<dbReference type="EMBL" id="PIQO01000003">
    <property type="protein sequence ID" value="PKR86085.1"/>
    <property type="molecule type" value="Genomic_DNA"/>
</dbReference>
<evidence type="ECO:0000313" key="6">
    <source>
        <dbReference type="Proteomes" id="UP000233440"/>
    </source>
</evidence>
<feature type="domain" description="FtsK" evidence="4">
    <location>
        <begin position="130"/>
        <end position="320"/>
    </location>
</feature>
<gene>
    <name evidence="5" type="ORF">CWO92_06855</name>
</gene>
<dbReference type="InterPro" id="IPR027417">
    <property type="entry name" value="P-loop_NTPase"/>
</dbReference>
<dbReference type="Pfam" id="PF01580">
    <property type="entry name" value="FtsK_SpoIIIE"/>
    <property type="match status" value="1"/>
</dbReference>
<evidence type="ECO:0000259" key="4">
    <source>
        <dbReference type="PROSITE" id="PS50901"/>
    </source>
</evidence>
<dbReference type="Gene3D" id="3.40.50.300">
    <property type="entry name" value="P-loop containing nucleotide triphosphate hydrolases"/>
    <property type="match status" value="1"/>
</dbReference>
<feature type="binding site" evidence="3">
    <location>
        <begin position="148"/>
        <end position="155"/>
    </location>
    <ligand>
        <name>ATP</name>
        <dbReference type="ChEBI" id="CHEBI:30616"/>
    </ligand>
</feature>
<evidence type="ECO:0000313" key="5">
    <source>
        <dbReference type="EMBL" id="PKR86085.1"/>
    </source>
</evidence>
<dbReference type="SUPFAM" id="SSF52540">
    <property type="entry name" value="P-loop containing nucleoside triphosphate hydrolases"/>
    <property type="match status" value="1"/>
</dbReference>
<name>A0A2N3LNC9_9BACI</name>
<dbReference type="OrthoDB" id="2511091at2"/>
<evidence type="ECO:0000256" key="2">
    <source>
        <dbReference type="ARBA" id="ARBA00022840"/>
    </source>
</evidence>
<dbReference type="AlphaFoldDB" id="A0A2N3LNC9"/>
<dbReference type="GO" id="GO:0003677">
    <property type="term" value="F:DNA binding"/>
    <property type="evidence" value="ECO:0007669"/>
    <property type="project" value="InterPro"/>
</dbReference>